<dbReference type="Proteomes" id="UP000741360">
    <property type="component" value="Unassembled WGS sequence"/>
</dbReference>
<evidence type="ECO:0000256" key="6">
    <source>
        <dbReference type="SAM" id="MobiDB-lite"/>
    </source>
</evidence>
<evidence type="ECO:0000313" key="9">
    <source>
        <dbReference type="Proteomes" id="UP000741360"/>
    </source>
</evidence>
<keyword evidence="4" id="KW-0694">RNA-binding</keyword>
<comment type="subunit">
    <text evidence="4">Part of the 50S ribosomal subunit.</text>
</comment>
<protein>
    <recommendedName>
        <fullName evidence="4">Large ribosomal subunit protein uL15</fullName>
    </recommendedName>
</protein>
<evidence type="ECO:0000256" key="2">
    <source>
        <dbReference type="ARBA" id="ARBA00022980"/>
    </source>
</evidence>
<dbReference type="InterPro" id="IPR030878">
    <property type="entry name" value="Ribosomal_uL15"/>
</dbReference>
<comment type="function">
    <text evidence="4">Binds to the 23S rRNA.</text>
</comment>
<feature type="compositionally biased region" description="Gly residues" evidence="6">
    <location>
        <begin position="21"/>
        <end position="31"/>
    </location>
</feature>
<feature type="compositionally biased region" description="Basic residues" evidence="6">
    <location>
        <begin position="7"/>
        <end position="20"/>
    </location>
</feature>
<feature type="region of interest" description="Disordered" evidence="6">
    <location>
        <begin position="1"/>
        <end position="56"/>
    </location>
</feature>
<dbReference type="AlphaFoldDB" id="A0A932GM03"/>
<sequence>MRIGTLKPHRGSSKERRRVGRGVGSGLGKTSGKGHKGQKARSGGGPAPWFEGGQMPLQRRLPKGGFTNIFKRRYAVVNLRDLQRFPAGTLVTPDLLRESGILKKLGDGVKILGNGDLPVSLTVQASAFSKTALEKIAAAGGKAEVIGLGR</sequence>
<dbReference type="GO" id="GO:0003735">
    <property type="term" value="F:structural constituent of ribosome"/>
    <property type="evidence" value="ECO:0007669"/>
    <property type="project" value="InterPro"/>
</dbReference>
<dbReference type="PANTHER" id="PTHR12934">
    <property type="entry name" value="50S RIBOSOMAL PROTEIN L15"/>
    <property type="match status" value="1"/>
</dbReference>
<dbReference type="NCBIfam" id="TIGR01071">
    <property type="entry name" value="rplO_bact"/>
    <property type="match status" value="1"/>
</dbReference>
<dbReference type="InterPro" id="IPR021131">
    <property type="entry name" value="Ribosomal_uL15/eL18"/>
</dbReference>
<dbReference type="EMBL" id="JACPSX010000010">
    <property type="protein sequence ID" value="MBI3013603.1"/>
    <property type="molecule type" value="Genomic_DNA"/>
</dbReference>
<gene>
    <name evidence="4 8" type="primary">rplO</name>
    <name evidence="8" type="ORF">HYY65_00735</name>
</gene>
<dbReference type="Pfam" id="PF00828">
    <property type="entry name" value="Ribosomal_L27A"/>
    <property type="match status" value="1"/>
</dbReference>
<reference evidence="8" key="1">
    <citation type="submission" date="2020-07" db="EMBL/GenBank/DDBJ databases">
        <title>Huge and variable diversity of episymbiotic CPR bacteria and DPANN archaea in groundwater ecosystems.</title>
        <authorList>
            <person name="He C.Y."/>
            <person name="Keren R."/>
            <person name="Whittaker M."/>
            <person name="Farag I.F."/>
            <person name="Doudna J."/>
            <person name="Cate J.H.D."/>
            <person name="Banfield J.F."/>
        </authorList>
    </citation>
    <scope>NUCLEOTIDE SEQUENCE</scope>
    <source>
        <strain evidence="8">NC_groundwater_717_Ag_S-0.2um_59_8</strain>
    </source>
</reference>
<keyword evidence="4" id="KW-0699">rRNA-binding</keyword>
<organism evidence="8 9">
    <name type="scientific">Tectimicrobiota bacterium</name>
    <dbReference type="NCBI Taxonomy" id="2528274"/>
    <lineage>
        <taxon>Bacteria</taxon>
        <taxon>Pseudomonadati</taxon>
        <taxon>Nitrospinota/Tectimicrobiota group</taxon>
        <taxon>Candidatus Tectimicrobiota</taxon>
    </lineage>
</organism>
<evidence type="ECO:0000256" key="1">
    <source>
        <dbReference type="ARBA" id="ARBA00007320"/>
    </source>
</evidence>
<dbReference type="InterPro" id="IPR001196">
    <property type="entry name" value="Ribosomal_uL15_CS"/>
</dbReference>
<comment type="caution">
    <text evidence="8">The sequence shown here is derived from an EMBL/GenBank/DDBJ whole genome shotgun (WGS) entry which is preliminary data.</text>
</comment>
<comment type="similarity">
    <text evidence="1 4 5">Belongs to the universal ribosomal protein uL15 family.</text>
</comment>
<dbReference type="PROSITE" id="PS00475">
    <property type="entry name" value="RIBOSOMAL_L15"/>
    <property type="match status" value="1"/>
</dbReference>
<evidence type="ECO:0000259" key="7">
    <source>
        <dbReference type="Pfam" id="PF00828"/>
    </source>
</evidence>
<dbReference type="InterPro" id="IPR005749">
    <property type="entry name" value="Ribosomal_uL15_bac-type"/>
</dbReference>
<keyword evidence="2 4" id="KW-0689">Ribosomal protein</keyword>
<evidence type="ECO:0000256" key="5">
    <source>
        <dbReference type="RuleBase" id="RU003888"/>
    </source>
</evidence>
<name>A0A932GM03_UNCTE</name>
<feature type="domain" description="Large ribosomal subunit protein uL15/eL18" evidence="7">
    <location>
        <begin position="76"/>
        <end position="144"/>
    </location>
</feature>
<evidence type="ECO:0000256" key="3">
    <source>
        <dbReference type="ARBA" id="ARBA00023274"/>
    </source>
</evidence>
<dbReference type="InterPro" id="IPR036227">
    <property type="entry name" value="Ribosomal_uL15/eL18_sf"/>
</dbReference>
<evidence type="ECO:0000313" key="8">
    <source>
        <dbReference type="EMBL" id="MBI3013603.1"/>
    </source>
</evidence>
<dbReference type="GO" id="GO:0022625">
    <property type="term" value="C:cytosolic large ribosomal subunit"/>
    <property type="evidence" value="ECO:0007669"/>
    <property type="project" value="TreeGrafter"/>
</dbReference>
<dbReference type="HAMAP" id="MF_01341">
    <property type="entry name" value="Ribosomal_uL15"/>
    <property type="match status" value="1"/>
</dbReference>
<proteinExistence type="inferred from homology"/>
<dbReference type="GO" id="GO:0006412">
    <property type="term" value="P:translation"/>
    <property type="evidence" value="ECO:0007669"/>
    <property type="project" value="UniProtKB-UniRule"/>
</dbReference>
<evidence type="ECO:0000256" key="4">
    <source>
        <dbReference type="HAMAP-Rule" id="MF_01341"/>
    </source>
</evidence>
<accession>A0A932GM03</accession>
<keyword evidence="3 4" id="KW-0687">Ribonucleoprotein</keyword>
<dbReference type="GO" id="GO:0019843">
    <property type="term" value="F:rRNA binding"/>
    <property type="evidence" value="ECO:0007669"/>
    <property type="project" value="UniProtKB-UniRule"/>
</dbReference>
<dbReference type="SUPFAM" id="SSF52080">
    <property type="entry name" value="Ribosomal proteins L15p and L18e"/>
    <property type="match status" value="1"/>
</dbReference>
<dbReference type="PANTHER" id="PTHR12934:SF11">
    <property type="entry name" value="LARGE RIBOSOMAL SUBUNIT PROTEIN UL15M"/>
    <property type="match status" value="1"/>
</dbReference>
<dbReference type="Gene3D" id="3.100.10.10">
    <property type="match status" value="1"/>
</dbReference>